<proteinExistence type="predicted"/>
<organism evidence="3 4">
    <name type="scientific">Meripilus lineatus</name>
    <dbReference type="NCBI Taxonomy" id="2056292"/>
    <lineage>
        <taxon>Eukaryota</taxon>
        <taxon>Fungi</taxon>
        <taxon>Dikarya</taxon>
        <taxon>Basidiomycota</taxon>
        <taxon>Agaricomycotina</taxon>
        <taxon>Agaricomycetes</taxon>
        <taxon>Polyporales</taxon>
        <taxon>Meripilaceae</taxon>
        <taxon>Meripilus</taxon>
    </lineage>
</organism>
<feature type="compositionally biased region" description="Acidic residues" evidence="1">
    <location>
        <begin position="174"/>
        <end position="196"/>
    </location>
</feature>
<feature type="region of interest" description="Disordered" evidence="1">
    <location>
        <begin position="174"/>
        <end position="236"/>
    </location>
</feature>
<dbReference type="AlphaFoldDB" id="A0AAD5UR69"/>
<sequence>MNIVFHSYEDLTGLPPDVSRLIETSQAPLPPWLDTEKLTSWCKERRVHELNDFCDAHMNDEVFGSLMEPLRDVLSFAMRIDAVSRIDDEFSPRRTQYLWFSLIQRLGLWSHRPETTSVLYDQAFAQPNGFNSESGTASMLVSFKADRALLEVALNPREFSDPFEHPLVYGEGELDVEPEDEETEVDESECEEDVTDISEGVDTVSRNGTTTDDSTTDDSITEDSTTDNPITDDPIIDDSFSDVDHNRPSTPPFVDYLDLPLCAQILAGSNVWPVALFPIFSVADTANIIPLVASIVYQRAVWDIQLPVVAFEISKVGRVGYVHIGWAEEIVHQDVPIIHILRPSKEPSTCPSHIGSPGTGVFDLGCSESATQFSKLVLSLNHQLDILEHELPMRHPNLIRWRNDEVTSMWKSPWLDSNDRVTEWSKGVPNGAATLLVSPDDASDSQTSIDDSKLNQSGRLSDFAPAESVPQVINPIEPSIEPILFGRRAFCIAKEEVDGYGAPAELKYMINVYDEMTKFSSPEEGSVSAGKLGDPGEMGVKNTPLKDILSEFMAAYDKLIDQGFKPSILEDVYGRILVAKFREMGGVFCAARSMLASHIVGFLESETRAPWDQILSLCYVTAGDVLEAHSDHVLFEAELRLASNPLANLAVDSDEIEEWSELALVYVNMCAAAPKKARGRGAVELESLYRKCYLAATHLLARIVKASIELPDYLDIVRTQARMEPSTVICNALLVAPIRVKVDEKDIGVARQAYHGFRLIHLPKPKYESPFSIDPSILIHIPQLVVCYKKPSDGEKTTSNRVKMSLTTSVLFLAHLGIFDHAVFGLVVEGMIGFLIMAWKSKSKDAIFIIEHNVKQFNLTNILQVYELMIFLQRLRTRGEEMMSKIQGDESKLKDPEVFIRSLHENGLPTRNHAEWAIPSL</sequence>
<keyword evidence="2" id="KW-0472">Membrane</keyword>
<feature type="compositionally biased region" description="Acidic residues" evidence="1">
    <location>
        <begin position="214"/>
        <end position="225"/>
    </location>
</feature>
<feature type="region of interest" description="Disordered" evidence="1">
    <location>
        <begin position="436"/>
        <end position="457"/>
    </location>
</feature>
<keyword evidence="2" id="KW-1133">Transmembrane helix</keyword>
<dbReference type="Proteomes" id="UP001212997">
    <property type="component" value="Unassembled WGS sequence"/>
</dbReference>
<feature type="transmembrane region" description="Helical" evidence="2">
    <location>
        <begin position="810"/>
        <end position="839"/>
    </location>
</feature>
<reference evidence="3" key="1">
    <citation type="submission" date="2022-07" db="EMBL/GenBank/DDBJ databases">
        <title>Genome Sequence of Physisporinus lineatus.</title>
        <authorList>
            <person name="Buettner E."/>
        </authorList>
    </citation>
    <scope>NUCLEOTIDE SEQUENCE</scope>
    <source>
        <strain evidence="3">VT162</strain>
    </source>
</reference>
<dbReference type="EMBL" id="JANAWD010000843">
    <property type="protein sequence ID" value="KAJ3475516.1"/>
    <property type="molecule type" value="Genomic_DNA"/>
</dbReference>
<evidence type="ECO:0000313" key="4">
    <source>
        <dbReference type="Proteomes" id="UP001212997"/>
    </source>
</evidence>
<protein>
    <submittedName>
        <fullName evidence="3">Uncharacterized protein</fullName>
    </submittedName>
</protein>
<name>A0AAD5UR69_9APHY</name>
<gene>
    <name evidence="3" type="ORF">NLI96_g11788</name>
</gene>
<keyword evidence="2" id="KW-0812">Transmembrane</keyword>
<evidence type="ECO:0000256" key="2">
    <source>
        <dbReference type="SAM" id="Phobius"/>
    </source>
</evidence>
<evidence type="ECO:0000313" key="3">
    <source>
        <dbReference type="EMBL" id="KAJ3475516.1"/>
    </source>
</evidence>
<evidence type="ECO:0000256" key="1">
    <source>
        <dbReference type="SAM" id="MobiDB-lite"/>
    </source>
</evidence>
<feature type="compositionally biased region" description="Polar residues" evidence="1">
    <location>
        <begin position="444"/>
        <end position="457"/>
    </location>
</feature>
<keyword evidence="4" id="KW-1185">Reference proteome</keyword>
<accession>A0AAD5UR69</accession>
<comment type="caution">
    <text evidence="3">The sequence shown here is derived from an EMBL/GenBank/DDBJ whole genome shotgun (WGS) entry which is preliminary data.</text>
</comment>